<name>A0A1Y4LZF0_9FIRM</name>
<dbReference type="Proteomes" id="UP000195447">
    <property type="component" value="Unassembled WGS sequence"/>
</dbReference>
<evidence type="ECO:0000313" key="3">
    <source>
        <dbReference type="Proteomes" id="UP000195447"/>
    </source>
</evidence>
<organism evidence="2 3">
    <name type="scientific">Faecalitalea cylindroides</name>
    <dbReference type="NCBI Taxonomy" id="39483"/>
    <lineage>
        <taxon>Bacteria</taxon>
        <taxon>Bacillati</taxon>
        <taxon>Bacillota</taxon>
        <taxon>Erysipelotrichia</taxon>
        <taxon>Erysipelotrichales</taxon>
        <taxon>Erysipelotrichaceae</taxon>
        <taxon>Faecalitalea</taxon>
    </lineage>
</organism>
<sequence length="383" mass="45778">MYEDNDNLYLVSDMDEDIKKRKELIEEAKNINADKNWNEIYRQISDLRRKWRRISSWESAYEDSLNEEFESYIDALYAKRNEVYKNASGIKEELIAQAKKVAASNDLKHATEEMNELMNQWKQAGSAGKDDDALWESFNQIRQSFFDKKHEQWEQMQTKFSDAAAAKQDLIQQAKELANSEEWQKTSTKFKELMDAWKAAGSAGREKEDDLWNEFNEYRQTFYKARNAYYEKLHVLQDQNLEAKNELIARAKAINETKSYSRENTKQMKELGVEWKKIGSCRKEKEEAVWKNFKEQMDQYFDGLRQANEQKHLQWKQRMMEVRTRKDELMQEQKRQIKRMQEDIGNVLGERAISELEQRIEDKKKFIEELEAQIKDIDSQLSE</sequence>
<dbReference type="GO" id="GO:0005524">
    <property type="term" value="F:ATP binding"/>
    <property type="evidence" value="ECO:0007669"/>
    <property type="project" value="UniProtKB-KW"/>
</dbReference>
<proteinExistence type="predicted"/>
<protein>
    <submittedName>
        <fullName evidence="2">ATP-binding protein</fullName>
    </submittedName>
</protein>
<keyword evidence="2" id="KW-0067">ATP-binding</keyword>
<dbReference type="InterPro" id="IPR007139">
    <property type="entry name" value="DUF349"/>
</dbReference>
<accession>A0A1Y4LZF0</accession>
<dbReference type="AlphaFoldDB" id="A0A1Y4LZF0"/>
<gene>
    <name evidence="2" type="ORF">B5F14_02980</name>
</gene>
<dbReference type="RefSeq" id="WP_087158316.1">
    <property type="nucleotide sequence ID" value="NZ_CALHAA010000023.1"/>
</dbReference>
<keyword evidence="3" id="KW-1185">Reference proteome</keyword>
<dbReference type="EMBL" id="NFKM01000004">
    <property type="protein sequence ID" value="OUP61290.1"/>
    <property type="molecule type" value="Genomic_DNA"/>
</dbReference>
<evidence type="ECO:0000256" key="1">
    <source>
        <dbReference type="SAM" id="Coils"/>
    </source>
</evidence>
<feature type="coiled-coil region" evidence="1">
    <location>
        <begin position="323"/>
        <end position="380"/>
    </location>
</feature>
<comment type="caution">
    <text evidence="2">The sequence shown here is derived from an EMBL/GenBank/DDBJ whole genome shotgun (WGS) entry which is preliminary data.</text>
</comment>
<keyword evidence="1" id="KW-0175">Coiled coil</keyword>
<reference evidence="3" key="1">
    <citation type="submission" date="2017-04" db="EMBL/GenBank/DDBJ databases">
        <title>Function of individual gut microbiota members based on whole genome sequencing of pure cultures obtained from chicken caecum.</title>
        <authorList>
            <person name="Medvecky M."/>
            <person name="Cejkova D."/>
            <person name="Polansky O."/>
            <person name="Karasova D."/>
            <person name="Kubasova T."/>
            <person name="Cizek A."/>
            <person name="Rychlik I."/>
        </authorList>
    </citation>
    <scope>NUCLEOTIDE SEQUENCE [LARGE SCALE GENOMIC DNA]</scope>
    <source>
        <strain evidence="3">An178</strain>
    </source>
</reference>
<keyword evidence="2" id="KW-0547">Nucleotide-binding</keyword>
<evidence type="ECO:0000313" key="2">
    <source>
        <dbReference type="EMBL" id="OUP61290.1"/>
    </source>
</evidence>
<dbReference type="Pfam" id="PF03993">
    <property type="entry name" value="DUF349"/>
    <property type="match status" value="4"/>
</dbReference>